<dbReference type="EMBL" id="JAUSWL010000002">
    <property type="protein sequence ID" value="MDQ0542858.1"/>
    <property type="molecule type" value="Genomic_DNA"/>
</dbReference>
<comment type="caution">
    <text evidence="2">The sequence shown here is derived from an EMBL/GenBank/DDBJ whole genome shotgun (WGS) entry which is preliminary data.</text>
</comment>
<feature type="signal peptide" evidence="1">
    <location>
        <begin position="1"/>
        <end position="20"/>
    </location>
</feature>
<dbReference type="RefSeq" id="WP_007558865.1">
    <property type="nucleotide sequence ID" value="NZ_CP033231.1"/>
</dbReference>
<dbReference type="AlphaFoldDB" id="A0AAJ1TRM8"/>
<sequence length="80" mass="8385">MKSASFALLALIAGAAPALAESRADRAACTPDVMRLCASQIPNATAIAACLRKQRPNLSPGCGLVMDQSDRSVRTVSNRR</sequence>
<reference evidence="2" key="1">
    <citation type="submission" date="2023-07" db="EMBL/GenBank/DDBJ databases">
        <title>Genomic Encyclopedia of Type Strains, Phase IV (KMG-IV): sequencing the most valuable type-strain genomes for metagenomic binning, comparative biology and taxonomic classification.</title>
        <authorList>
            <person name="Goeker M."/>
        </authorList>
    </citation>
    <scope>NUCLEOTIDE SEQUENCE</scope>
    <source>
        <strain evidence="2">DSM 19569</strain>
    </source>
</reference>
<organism evidence="2 3">
    <name type="scientific">Methylobacterium brachiatum</name>
    <dbReference type="NCBI Taxonomy" id="269660"/>
    <lineage>
        <taxon>Bacteria</taxon>
        <taxon>Pseudomonadati</taxon>
        <taxon>Pseudomonadota</taxon>
        <taxon>Alphaproteobacteria</taxon>
        <taxon>Hyphomicrobiales</taxon>
        <taxon>Methylobacteriaceae</taxon>
        <taxon>Methylobacterium</taxon>
    </lineage>
</organism>
<evidence type="ECO:0000313" key="2">
    <source>
        <dbReference type="EMBL" id="MDQ0542858.1"/>
    </source>
</evidence>
<evidence type="ECO:0000313" key="3">
    <source>
        <dbReference type="Proteomes" id="UP001223420"/>
    </source>
</evidence>
<protein>
    <recommendedName>
        <fullName evidence="4">Cysteine rich repeat-containing protein</fullName>
    </recommendedName>
</protein>
<evidence type="ECO:0008006" key="4">
    <source>
        <dbReference type="Google" id="ProtNLM"/>
    </source>
</evidence>
<keyword evidence="1" id="KW-0732">Signal</keyword>
<gene>
    <name evidence="2" type="ORF">QO001_001776</name>
</gene>
<name>A0AAJ1TRM8_9HYPH</name>
<proteinExistence type="predicted"/>
<accession>A0AAJ1TRM8</accession>
<evidence type="ECO:0000256" key="1">
    <source>
        <dbReference type="SAM" id="SignalP"/>
    </source>
</evidence>
<dbReference type="Proteomes" id="UP001223420">
    <property type="component" value="Unassembled WGS sequence"/>
</dbReference>
<dbReference type="GeneID" id="90831523"/>
<feature type="chain" id="PRO_5042597212" description="Cysteine rich repeat-containing protein" evidence="1">
    <location>
        <begin position="21"/>
        <end position="80"/>
    </location>
</feature>